<keyword evidence="5" id="KW-1185">Reference proteome</keyword>
<keyword evidence="1 2" id="KW-0732">Signal</keyword>
<dbReference type="OrthoDB" id="6192933at2"/>
<dbReference type="EMBL" id="SACO01000002">
    <property type="protein sequence ID" value="RVU07160.1"/>
    <property type="molecule type" value="Genomic_DNA"/>
</dbReference>
<dbReference type="PANTHER" id="PTHR35936">
    <property type="entry name" value="MEMBRANE-BOUND LYTIC MUREIN TRANSGLYCOSYLASE F"/>
    <property type="match status" value="1"/>
</dbReference>
<name>A0A3S2V9Q1_9SPHN</name>
<proteinExistence type="predicted"/>
<dbReference type="RefSeq" id="WP_127706525.1">
    <property type="nucleotide sequence ID" value="NZ_SACO01000002.1"/>
</dbReference>
<reference evidence="4 5" key="1">
    <citation type="submission" date="2019-01" db="EMBL/GenBank/DDBJ databases">
        <authorList>
            <person name="Chen W.-M."/>
        </authorList>
    </citation>
    <scope>NUCLEOTIDE SEQUENCE [LARGE SCALE GENOMIC DNA]</scope>
    <source>
        <strain evidence="4 5">FSY-9</strain>
    </source>
</reference>
<dbReference type="Proteomes" id="UP000282837">
    <property type="component" value="Unassembled WGS sequence"/>
</dbReference>
<dbReference type="SUPFAM" id="SSF53850">
    <property type="entry name" value="Periplasmic binding protein-like II"/>
    <property type="match status" value="1"/>
</dbReference>
<evidence type="ECO:0000256" key="2">
    <source>
        <dbReference type="SAM" id="SignalP"/>
    </source>
</evidence>
<evidence type="ECO:0000313" key="5">
    <source>
        <dbReference type="Proteomes" id="UP000282837"/>
    </source>
</evidence>
<feature type="domain" description="Solute-binding protein family 3/N-terminal" evidence="3">
    <location>
        <begin position="36"/>
        <end position="274"/>
    </location>
</feature>
<evidence type="ECO:0000259" key="3">
    <source>
        <dbReference type="SMART" id="SM00062"/>
    </source>
</evidence>
<dbReference type="PANTHER" id="PTHR35936:SF17">
    <property type="entry name" value="ARGININE-BINDING EXTRACELLULAR PROTEIN ARTP"/>
    <property type="match status" value="1"/>
</dbReference>
<comment type="caution">
    <text evidence="4">The sequence shown here is derived from an EMBL/GenBank/DDBJ whole genome shotgun (WGS) entry which is preliminary data.</text>
</comment>
<evidence type="ECO:0000313" key="4">
    <source>
        <dbReference type="EMBL" id="RVU07160.1"/>
    </source>
</evidence>
<dbReference type="SMART" id="SM00062">
    <property type="entry name" value="PBPb"/>
    <property type="match status" value="1"/>
</dbReference>
<dbReference type="Pfam" id="PF00497">
    <property type="entry name" value="SBP_bac_3"/>
    <property type="match status" value="1"/>
</dbReference>
<dbReference type="Gene3D" id="3.40.190.10">
    <property type="entry name" value="Periplasmic binding protein-like II"/>
    <property type="match status" value="2"/>
</dbReference>
<feature type="signal peptide" evidence="2">
    <location>
        <begin position="1"/>
        <end position="25"/>
    </location>
</feature>
<dbReference type="InterPro" id="IPR001638">
    <property type="entry name" value="Solute-binding_3/MltF_N"/>
</dbReference>
<evidence type="ECO:0000256" key="1">
    <source>
        <dbReference type="ARBA" id="ARBA00022729"/>
    </source>
</evidence>
<protein>
    <submittedName>
        <fullName evidence="4">Transporter substrate-binding domain-containing protein</fullName>
    </submittedName>
</protein>
<feature type="chain" id="PRO_5018666205" evidence="2">
    <location>
        <begin position="26"/>
        <end position="284"/>
    </location>
</feature>
<dbReference type="AlphaFoldDB" id="A0A3S2V9Q1"/>
<sequence length="284" mass="30589">MRPAPNRRQLLGGLIASLFAPHAMAAPLAKVRELGVLRVGVYKHNRPWSWSEDGVLKGIDVDLAKAFATKLGLRLDIVEFTAGENLSDDLRNVVWRGGLLGFQRCDVMMHVPFERKLQQDNDNVAIAAPYCREGFAAACVEGTLDCEAPPVSWRGKRLAASTTSIGDFYLMAGFGGILRNSIAHFNTGYEAVAALGEGKADAVVASNAEVEAGLKDMNNPKLRRRKAPLPAMISEGWDVGIAVREDSRSLSDAIERVLAAMVKDGALAKIFLAHGVAWQAPLAG</sequence>
<gene>
    <name evidence="4" type="ORF">EOE18_04265</name>
</gene>
<organism evidence="4 5">
    <name type="scientific">Novosphingobium umbonatum</name>
    <dbReference type="NCBI Taxonomy" id="1908524"/>
    <lineage>
        <taxon>Bacteria</taxon>
        <taxon>Pseudomonadati</taxon>
        <taxon>Pseudomonadota</taxon>
        <taxon>Alphaproteobacteria</taxon>
        <taxon>Sphingomonadales</taxon>
        <taxon>Sphingomonadaceae</taxon>
        <taxon>Novosphingobium</taxon>
    </lineage>
</organism>
<accession>A0A3S2V9Q1</accession>